<name>A0A397RWT0_9MOLU</name>
<protein>
    <recommendedName>
        <fullName evidence="5">Release factor glutamine methyltransferase</fullName>
        <shortName evidence="5">RF MTase</shortName>
        <ecNumber evidence="5">2.1.1.297</ecNumber>
    </recommendedName>
    <alternativeName>
        <fullName evidence="5">N5-glutamine methyltransferase PrmC</fullName>
    </alternativeName>
    <alternativeName>
        <fullName evidence="5">Protein-(glutamine-N5) MTase PrmC</fullName>
    </alternativeName>
    <alternativeName>
        <fullName evidence="5">Protein-glutamine N-methyltransferase PrmC</fullName>
    </alternativeName>
</protein>
<sequence>MTYLEFMKQKENEALENNKEDSAVVLLLEHICGLETNALFMKRGDKIEDEIVNKFNEIFDKYLHENQPIQYLIGTSCFYGYDFIVNENVLIPRFETEELVENILYKYDEHFGGKKVEVCDLATGSGCIAITLAKEEPNMHVVASDISKEALEVARKNNEKLGANVKFLQGDMLEPLKGKKFDIFVSNPPYIPENEVVDSLVKDNEPNLALFGGEDGMKFYRIILQGLRPLLNKKALVAFEHGYDKKDEMLALCKKYFPECKAECIKDLEGKDRMTFIYVGDFKWQEE</sequence>
<dbReference type="InParanoid" id="A0A397RWT0"/>
<keyword evidence="3 5" id="KW-0949">S-adenosyl-L-methionine</keyword>
<evidence type="ECO:0000256" key="2">
    <source>
        <dbReference type="ARBA" id="ARBA00022679"/>
    </source>
</evidence>
<dbReference type="Pfam" id="PF05175">
    <property type="entry name" value="MTS"/>
    <property type="match status" value="1"/>
</dbReference>
<dbReference type="CDD" id="cd02440">
    <property type="entry name" value="AdoMet_MTases"/>
    <property type="match status" value="1"/>
</dbReference>
<keyword evidence="2 5" id="KW-0808">Transferase</keyword>
<keyword evidence="1 5" id="KW-0489">Methyltransferase</keyword>
<comment type="caution">
    <text evidence="5">Lacks conserved residue(s) required for the propagation of feature annotation.</text>
</comment>
<proteinExistence type="inferred from homology"/>
<dbReference type="InterPro" id="IPR019874">
    <property type="entry name" value="RF_methyltr_PrmC"/>
</dbReference>
<dbReference type="InterPro" id="IPR029063">
    <property type="entry name" value="SAM-dependent_MTases_sf"/>
</dbReference>
<evidence type="ECO:0000259" key="7">
    <source>
        <dbReference type="Pfam" id="PF17827"/>
    </source>
</evidence>
<comment type="similarity">
    <text evidence="5">Belongs to the protein N5-glutamine methyltransferase family. PrmC subfamily.</text>
</comment>
<comment type="function">
    <text evidence="5">Methylates the class 1 translation termination release factors RF1/PrfA and RF2/PrfB on the glutamine residue of the universally conserved GGQ motif.</text>
</comment>
<accession>A0A397RWT0</accession>
<dbReference type="GO" id="GO:0032259">
    <property type="term" value="P:methylation"/>
    <property type="evidence" value="ECO:0007669"/>
    <property type="project" value="UniProtKB-KW"/>
</dbReference>
<keyword evidence="9" id="KW-1185">Reference proteome</keyword>
<dbReference type="InterPro" id="IPR004556">
    <property type="entry name" value="HemK-like"/>
</dbReference>
<organism evidence="8 9">
    <name type="scientific">Anaeroplasma bactoclasticum</name>
    <dbReference type="NCBI Taxonomy" id="2088"/>
    <lineage>
        <taxon>Bacteria</taxon>
        <taxon>Bacillati</taxon>
        <taxon>Mycoplasmatota</taxon>
        <taxon>Mollicutes</taxon>
        <taxon>Anaeroplasmatales</taxon>
        <taxon>Anaeroplasmataceae</taxon>
        <taxon>Anaeroplasma</taxon>
    </lineage>
</organism>
<gene>
    <name evidence="5" type="primary">prmC</name>
    <name evidence="8" type="ORF">EI71_00184</name>
</gene>
<dbReference type="FunCoup" id="A0A397RWT0">
    <property type="interactions" value="375"/>
</dbReference>
<evidence type="ECO:0000256" key="3">
    <source>
        <dbReference type="ARBA" id="ARBA00022691"/>
    </source>
</evidence>
<comment type="caution">
    <text evidence="8">The sequence shown here is derived from an EMBL/GenBank/DDBJ whole genome shotgun (WGS) entry which is preliminary data.</text>
</comment>
<evidence type="ECO:0000256" key="1">
    <source>
        <dbReference type="ARBA" id="ARBA00022603"/>
    </source>
</evidence>
<reference evidence="8 9" key="1">
    <citation type="submission" date="2018-08" db="EMBL/GenBank/DDBJ databases">
        <title>Genomic Encyclopedia of Archaeal and Bacterial Type Strains, Phase II (KMG-II): from individual species to whole genera.</title>
        <authorList>
            <person name="Goeker M."/>
        </authorList>
    </citation>
    <scope>NUCLEOTIDE SEQUENCE [LARGE SCALE GENOMIC DNA]</scope>
    <source>
        <strain evidence="8 9">ATCC 27112</strain>
    </source>
</reference>
<dbReference type="NCBIfam" id="TIGR00536">
    <property type="entry name" value="hemK_fam"/>
    <property type="match status" value="1"/>
</dbReference>
<dbReference type="Gene3D" id="1.10.8.10">
    <property type="entry name" value="DNA helicase RuvA subunit, C-terminal domain"/>
    <property type="match status" value="1"/>
</dbReference>
<dbReference type="HAMAP" id="MF_02126">
    <property type="entry name" value="RF_methyltr_PrmC"/>
    <property type="match status" value="1"/>
</dbReference>
<dbReference type="InterPro" id="IPR040758">
    <property type="entry name" value="PrmC_N"/>
</dbReference>
<dbReference type="EMBL" id="QXEV01000001">
    <property type="protein sequence ID" value="RIA78623.1"/>
    <property type="molecule type" value="Genomic_DNA"/>
</dbReference>
<feature type="domain" description="Methyltransferase small" evidence="6">
    <location>
        <begin position="114"/>
        <end position="202"/>
    </location>
</feature>
<feature type="binding site" evidence="5">
    <location>
        <position position="145"/>
    </location>
    <ligand>
        <name>S-adenosyl-L-methionine</name>
        <dbReference type="ChEBI" id="CHEBI:59789"/>
    </ligand>
</feature>
<dbReference type="PANTHER" id="PTHR18895">
    <property type="entry name" value="HEMK METHYLTRANSFERASE"/>
    <property type="match status" value="1"/>
</dbReference>
<evidence type="ECO:0000313" key="8">
    <source>
        <dbReference type="EMBL" id="RIA78623.1"/>
    </source>
</evidence>
<dbReference type="Pfam" id="PF17827">
    <property type="entry name" value="PrmC_N"/>
    <property type="match status" value="1"/>
</dbReference>
<dbReference type="Gene3D" id="3.40.50.150">
    <property type="entry name" value="Vaccinia Virus protein VP39"/>
    <property type="match status" value="1"/>
</dbReference>
<dbReference type="NCBIfam" id="TIGR03534">
    <property type="entry name" value="RF_mod_PrmC"/>
    <property type="match status" value="1"/>
</dbReference>
<evidence type="ECO:0000256" key="4">
    <source>
        <dbReference type="ARBA" id="ARBA00048391"/>
    </source>
</evidence>
<dbReference type="InterPro" id="IPR050320">
    <property type="entry name" value="N5-glutamine_MTase"/>
</dbReference>
<evidence type="ECO:0000313" key="9">
    <source>
        <dbReference type="Proteomes" id="UP000266506"/>
    </source>
</evidence>
<dbReference type="GO" id="GO:0102559">
    <property type="term" value="F:peptide chain release factor N(5)-glutamine methyltransferase activity"/>
    <property type="evidence" value="ECO:0007669"/>
    <property type="project" value="UniProtKB-EC"/>
</dbReference>
<dbReference type="AlphaFoldDB" id="A0A397RWT0"/>
<feature type="binding site" evidence="5">
    <location>
        <position position="187"/>
    </location>
    <ligand>
        <name>S-adenosyl-L-methionine</name>
        <dbReference type="ChEBI" id="CHEBI:59789"/>
    </ligand>
</feature>
<dbReference type="SUPFAM" id="SSF53335">
    <property type="entry name" value="S-adenosyl-L-methionine-dependent methyltransferases"/>
    <property type="match status" value="1"/>
</dbReference>
<dbReference type="RefSeq" id="WP_119015361.1">
    <property type="nucleotide sequence ID" value="NZ_QXEV01000001.1"/>
</dbReference>
<dbReference type="OrthoDB" id="9800643at2"/>
<evidence type="ECO:0000259" key="6">
    <source>
        <dbReference type="Pfam" id="PF05175"/>
    </source>
</evidence>
<feature type="binding site" evidence="5">
    <location>
        <begin position="187"/>
        <end position="190"/>
    </location>
    <ligand>
        <name>substrate</name>
    </ligand>
</feature>
<comment type="catalytic activity">
    <reaction evidence="4 5">
        <text>L-glutaminyl-[peptide chain release factor] + S-adenosyl-L-methionine = N(5)-methyl-L-glutaminyl-[peptide chain release factor] + S-adenosyl-L-homocysteine + H(+)</text>
        <dbReference type="Rhea" id="RHEA:42896"/>
        <dbReference type="Rhea" id="RHEA-COMP:10271"/>
        <dbReference type="Rhea" id="RHEA-COMP:10272"/>
        <dbReference type="ChEBI" id="CHEBI:15378"/>
        <dbReference type="ChEBI" id="CHEBI:30011"/>
        <dbReference type="ChEBI" id="CHEBI:57856"/>
        <dbReference type="ChEBI" id="CHEBI:59789"/>
        <dbReference type="ChEBI" id="CHEBI:61891"/>
        <dbReference type="EC" id="2.1.1.297"/>
    </reaction>
</comment>
<feature type="domain" description="Release factor glutamine methyltransferase N-terminal" evidence="7">
    <location>
        <begin position="19"/>
        <end position="74"/>
    </location>
</feature>
<dbReference type="Proteomes" id="UP000266506">
    <property type="component" value="Unassembled WGS sequence"/>
</dbReference>
<dbReference type="EC" id="2.1.1.297" evidence="5"/>
<dbReference type="PANTHER" id="PTHR18895:SF74">
    <property type="entry name" value="MTRF1L RELEASE FACTOR GLUTAMINE METHYLTRANSFERASE"/>
    <property type="match status" value="1"/>
</dbReference>
<evidence type="ECO:0000256" key="5">
    <source>
        <dbReference type="HAMAP-Rule" id="MF_02126"/>
    </source>
</evidence>
<dbReference type="InterPro" id="IPR007848">
    <property type="entry name" value="Small_mtfrase_dom"/>
</dbReference>